<feature type="region of interest" description="Disordered" evidence="1">
    <location>
        <begin position="77"/>
        <end position="155"/>
    </location>
</feature>
<sequence>MIEMFDYFSRSDMTRIRCHAHLLHFIVCNSLGLWTEKNVKTTTTAIETNPYDSELRLSDSLQKINIINDEQLMNEVHAIENDDKHSETDDENDDSEEDDINQNDNGDTFLDEDDSISINSESDIESSDDSYQDIFEVDVDVNPNESSDLSLPQPDPCICLTIDSE</sequence>
<comment type="caution">
    <text evidence="2">The sequence shown here is derived from an EMBL/GenBank/DDBJ whole genome shotgun (WGS) entry which is preliminary data.</text>
</comment>
<protein>
    <submittedName>
        <fullName evidence="2">Uncharacterized protein</fullName>
    </submittedName>
</protein>
<feature type="compositionally biased region" description="Acidic residues" evidence="1">
    <location>
        <begin position="88"/>
        <end position="101"/>
    </location>
</feature>
<feature type="compositionally biased region" description="Basic and acidic residues" evidence="1">
    <location>
        <begin position="77"/>
        <end position="87"/>
    </location>
</feature>
<proteinExistence type="predicted"/>
<reference evidence="2" key="1">
    <citation type="submission" date="2021-02" db="EMBL/GenBank/DDBJ databases">
        <authorList>
            <person name="Nowell W R."/>
        </authorList>
    </citation>
    <scope>NUCLEOTIDE SEQUENCE</scope>
</reference>
<name>A0A815BLV6_9BILA</name>
<evidence type="ECO:0000313" key="2">
    <source>
        <dbReference type="EMBL" id="CAF1273392.1"/>
    </source>
</evidence>
<evidence type="ECO:0000256" key="1">
    <source>
        <dbReference type="SAM" id="MobiDB-lite"/>
    </source>
</evidence>
<evidence type="ECO:0000313" key="3">
    <source>
        <dbReference type="Proteomes" id="UP000663864"/>
    </source>
</evidence>
<feature type="compositionally biased region" description="Acidic residues" evidence="1">
    <location>
        <begin position="122"/>
        <end position="139"/>
    </location>
</feature>
<dbReference type="AlphaFoldDB" id="A0A815BLV6"/>
<organism evidence="2 3">
    <name type="scientific">Rotaria sordida</name>
    <dbReference type="NCBI Taxonomy" id="392033"/>
    <lineage>
        <taxon>Eukaryota</taxon>
        <taxon>Metazoa</taxon>
        <taxon>Spiralia</taxon>
        <taxon>Gnathifera</taxon>
        <taxon>Rotifera</taxon>
        <taxon>Eurotatoria</taxon>
        <taxon>Bdelloidea</taxon>
        <taxon>Philodinida</taxon>
        <taxon>Philodinidae</taxon>
        <taxon>Rotaria</taxon>
    </lineage>
</organism>
<dbReference type="EMBL" id="CAJNOT010002000">
    <property type="protein sequence ID" value="CAF1273392.1"/>
    <property type="molecule type" value="Genomic_DNA"/>
</dbReference>
<gene>
    <name evidence="2" type="ORF">ZHD862_LOCUS26534</name>
</gene>
<dbReference type="Proteomes" id="UP000663864">
    <property type="component" value="Unassembled WGS sequence"/>
</dbReference>
<accession>A0A815BLV6</accession>